<dbReference type="Proteomes" id="UP001146351">
    <property type="component" value="Unassembled WGS sequence"/>
</dbReference>
<evidence type="ECO:0000313" key="4">
    <source>
        <dbReference type="EMBL" id="KAJ5183011.1"/>
    </source>
</evidence>
<reference evidence="4" key="1">
    <citation type="submission" date="2022-11" db="EMBL/GenBank/DDBJ databases">
        <authorList>
            <person name="Petersen C."/>
        </authorList>
    </citation>
    <scope>NUCLEOTIDE SEQUENCE</scope>
    <source>
        <strain evidence="4">IBT 21917</strain>
    </source>
</reference>
<dbReference type="InterPro" id="IPR039421">
    <property type="entry name" value="Type_1_exporter"/>
</dbReference>
<dbReference type="SUPFAM" id="SSF52540">
    <property type="entry name" value="P-loop containing nucleoside triphosphate hydrolases"/>
    <property type="match status" value="1"/>
</dbReference>
<dbReference type="GO" id="GO:0005524">
    <property type="term" value="F:ATP binding"/>
    <property type="evidence" value="ECO:0007669"/>
    <property type="project" value="InterPro"/>
</dbReference>
<dbReference type="InterPro" id="IPR027417">
    <property type="entry name" value="P-loop_NTPase"/>
</dbReference>
<dbReference type="InterPro" id="IPR017871">
    <property type="entry name" value="ABC_transporter-like_CS"/>
</dbReference>
<dbReference type="GO" id="GO:0016887">
    <property type="term" value="F:ATP hydrolysis activity"/>
    <property type="evidence" value="ECO:0007669"/>
    <property type="project" value="InterPro"/>
</dbReference>
<dbReference type="Pfam" id="PF00005">
    <property type="entry name" value="ABC_tran"/>
    <property type="match status" value="1"/>
</dbReference>
<organism evidence="4 5">
    <name type="scientific">Penicillium capsulatum</name>
    <dbReference type="NCBI Taxonomy" id="69766"/>
    <lineage>
        <taxon>Eukaryota</taxon>
        <taxon>Fungi</taxon>
        <taxon>Dikarya</taxon>
        <taxon>Ascomycota</taxon>
        <taxon>Pezizomycotina</taxon>
        <taxon>Eurotiomycetes</taxon>
        <taxon>Eurotiomycetidae</taxon>
        <taxon>Eurotiales</taxon>
        <taxon>Aspergillaceae</taxon>
        <taxon>Penicillium</taxon>
    </lineage>
</organism>
<feature type="domain" description="ABC transporter" evidence="3">
    <location>
        <begin position="38"/>
        <end position="115"/>
    </location>
</feature>
<comment type="subcellular location">
    <subcellularLocation>
        <location evidence="1">Membrane</location>
        <topology evidence="1">Multi-pass membrane protein</topology>
    </subcellularLocation>
</comment>
<gene>
    <name evidence="4" type="ORF">N7492_000627</name>
</gene>
<comment type="caution">
    <text evidence="4">The sequence shown here is derived from an EMBL/GenBank/DDBJ whole genome shotgun (WGS) entry which is preliminary data.</text>
</comment>
<dbReference type="Gene3D" id="3.40.50.300">
    <property type="entry name" value="P-loop containing nucleotide triphosphate hydrolases"/>
    <property type="match status" value="1"/>
</dbReference>
<proteinExistence type="predicted"/>
<name>A0A9W9LYQ0_9EURO</name>
<dbReference type="GO" id="GO:0016020">
    <property type="term" value="C:membrane"/>
    <property type="evidence" value="ECO:0007669"/>
    <property type="project" value="UniProtKB-SubCell"/>
</dbReference>
<protein>
    <recommendedName>
        <fullName evidence="2">ABC multidrug transporter MDR2</fullName>
    </recommendedName>
</protein>
<dbReference type="GO" id="GO:0015421">
    <property type="term" value="F:ABC-type oligopeptide transporter activity"/>
    <property type="evidence" value="ECO:0007669"/>
    <property type="project" value="TreeGrafter"/>
</dbReference>
<evidence type="ECO:0000256" key="2">
    <source>
        <dbReference type="ARBA" id="ARBA00049740"/>
    </source>
</evidence>
<dbReference type="PANTHER" id="PTHR43394">
    <property type="entry name" value="ATP-DEPENDENT PERMEASE MDL1, MITOCHONDRIAL"/>
    <property type="match status" value="1"/>
</dbReference>
<evidence type="ECO:0000259" key="3">
    <source>
        <dbReference type="Pfam" id="PF00005"/>
    </source>
</evidence>
<dbReference type="OrthoDB" id="6500128at2759"/>
<evidence type="ECO:0000256" key="1">
    <source>
        <dbReference type="ARBA" id="ARBA00004141"/>
    </source>
</evidence>
<evidence type="ECO:0000313" key="5">
    <source>
        <dbReference type="Proteomes" id="UP001146351"/>
    </source>
</evidence>
<dbReference type="InterPro" id="IPR003439">
    <property type="entry name" value="ABC_transporter-like_ATP-bd"/>
</dbReference>
<dbReference type="EMBL" id="JAPQKO010000001">
    <property type="protein sequence ID" value="KAJ5183011.1"/>
    <property type="molecule type" value="Genomic_DNA"/>
</dbReference>
<dbReference type="PROSITE" id="PS00211">
    <property type="entry name" value="ABC_TRANSPORTER_1"/>
    <property type="match status" value="1"/>
</dbReference>
<keyword evidence="5" id="KW-1185">Reference proteome</keyword>
<dbReference type="PANTHER" id="PTHR43394:SF1">
    <property type="entry name" value="ATP-BINDING CASSETTE SUB-FAMILY B MEMBER 10, MITOCHONDRIAL"/>
    <property type="match status" value="1"/>
</dbReference>
<sequence>MLIASIYLSWRRSPLSVKLSIPQTHIFKTISSTITGTIRDNILLGMNSDTVTDQQLDAVCRDASIHDFITPLPESCNTDIGSRDITLSGGQKQCITIARALIRNPSALLLDEATSSLDSESERSVQADFERAAKGRTMIAVAHRLATVQSADVIFVLGEDGKVMEKGSHFDLTWKKGVNYQMLTTENGAKTRLLINDLGT</sequence>
<accession>A0A9W9LYQ0</accession>
<reference evidence="4" key="2">
    <citation type="journal article" date="2023" name="IMA Fungus">
        <title>Comparative genomic study of the Penicillium genus elucidates a diverse pangenome and 15 lateral gene transfer events.</title>
        <authorList>
            <person name="Petersen C."/>
            <person name="Sorensen T."/>
            <person name="Nielsen M.R."/>
            <person name="Sondergaard T.E."/>
            <person name="Sorensen J.L."/>
            <person name="Fitzpatrick D.A."/>
            <person name="Frisvad J.C."/>
            <person name="Nielsen K.L."/>
        </authorList>
    </citation>
    <scope>NUCLEOTIDE SEQUENCE</scope>
    <source>
        <strain evidence="4">IBT 21917</strain>
    </source>
</reference>
<dbReference type="AlphaFoldDB" id="A0A9W9LYQ0"/>